<keyword evidence="1" id="KW-0812">Transmembrane</keyword>
<keyword evidence="1" id="KW-0472">Membrane</keyword>
<reference evidence="3 4" key="1">
    <citation type="submission" date="2019-02" db="EMBL/GenBank/DDBJ databases">
        <title>Deep-cultivation of Planctomycetes and their phenomic and genomic characterization uncovers novel biology.</title>
        <authorList>
            <person name="Wiegand S."/>
            <person name="Jogler M."/>
            <person name="Boedeker C."/>
            <person name="Pinto D."/>
            <person name="Vollmers J."/>
            <person name="Rivas-Marin E."/>
            <person name="Kohn T."/>
            <person name="Peeters S.H."/>
            <person name="Heuer A."/>
            <person name="Rast P."/>
            <person name="Oberbeckmann S."/>
            <person name="Bunk B."/>
            <person name="Jeske O."/>
            <person name="Meyerdierks A."/>
            <person name="Storesund J.E."/>
            <person name="Kallscheuer N."/>
            <person name="Luecker S."/>
            <person name="Lage O.M."/>
            <person name="Pohl T."/>
            <person name="Merkel B.J."/>
            <person name="Hornburger P."/>
            <person name="Mueller R.-W."/>
            <person name="Bruemmer F."/>
            <person name="Labrenz M."/>
            <person name="Spormann A.M."/>
            <person name="Op Den Camp H."/>
            <person name="Overmann J."/>
            <person name="Amann R."/>
            <person name="Jetten M.S.M."/>
            <person name="Mascher T."/>
            <person name="Medema M.H."/>
            <person name="Devos D.P."/>
            <person name="Kaster A.-K."/>
            <person name="Ovreas L."/>
            <person name="Rohde M."/>
            <person name="Galperin M.Y."/>
            <person name="Jogler C."/>
        </authorList>
    </citation>
    <scope>NUCLEOTIDE SEQUENCE [LARGE SCALE GENOMIC DNA]</scope>
    <source>
        <strain evidence="3 4">Pla22</strain>
    </source>
</reference>
<dbReference type="AlphaFoldDB" id="A0A5C5WJC8"/>
<name>A0A5C5WJC8_9BACT</name>
<dbReference type="Pfam" id="PF05569">
    <property type="entry name" value="Peptidase_M56"/>
    <property type="match status" value="1"/>
</dbReference>
<proteinExistence type="predicted"/>
<feature type="transmembrane region" description="Helical" evidence="1">
    <location>
        <begin position="296"/>
        <end position="314"/>
    </location>
</feature>
<dbReference type="PANTHER" id="PTHR34978">
    <property type="entry name" value="POSSIBLE SENSOR-TRANSDUCER PROTEIN BLAR"/>
    <property type="match status" value="1"/>
</dbReference>
<feature type="domain" description="Peptidase M56" evidence="2">
    <location>
        <begin position="6"/>
        <end position="253"/>
    </location>
</feature>
<protein>
    <submittedName>
        <fullName evidence="3">BlaR1 peptidase M56</fullName>
    </submittedName>
</protein>
<sequence length="364" mass="40758">MSASLVFETIVTLCFHVAVIVALTAFLTRWVNDARQNSRMWTICFVLILSFIVAAFLLPHRRLIVVSDMLPQSTLAQLVAWQRMFVAALVIVWTAGVSVSLLSRGIRCFALSRFLVRSCQSLTVSQRQSLPLDDSELDPTTQVLVSDKIQGPFCWQLHKPTIVIPRYVLDGDSTILRHVLLHEVEHLRTNHPMQHFLQGACSTLFWFHPAIKVAAQGAEITREFVCDEHVTSSDGKYASYLRTLVSIAEQCGSVSCTEVPKGTLAFGNQKSALIKRSDRIVHLATHPAKPKRVRTVMGTAGLIVGAILVSQVWLPTNATASTRSHWSPWPTWSATTLHSFGVNARDFERFDERSDMHEWISGDR</sequence>
<dbReference type="CDD" id="cd07341">
    <property type="entry name" value="M56_BlaR1_MecR1_like"/>
    <property type="match status" value="1"/>
</dbReference>
<evidence type="ECO:0000313" key="4">
    <source>
        <dbReference type="Proteomes" id="UP000316598"/>
    </source>
</evidence>
<organism evidence="3 4">
    <name type="scientific">Rubripirellula amarantea</name>
    <dbReference type="NCBI Taxonomy" id="2527999"/>
    <lineage>
        <taxon>Bacteria</taxon>
        <taxon>Pseudomonadati</taxon>
        <taxon>Planctomycetota</taxon>
        <taxon>Planctomycetia</taxon>
        <taxon>Pirellulales</taxon>
        <taxon>Pirellulaceae</taxon>
        <taxon>Rubripirellula</taxon>
    </lineage>
</organism>
<evidence type="ECO:0000313" key="3">
    <source>
        <dbReference type="EMBL" id="TWT50225.1"/>
    </source>
</evidence>
<evidence type="ECO:0000259" key="2">
    <source>
        <dbReference type="Pfam" id="PF05569"/>
    </source>
</evidence>
<feature type="transmembrane region" description="Helical" evidence="1">
    <location>
        <begin position="80"/>
        <end position="103"/>
    </location>
</feature>
<dbReference type="RefSeq" id="WP_146515491.1">
    <property type="nucleotide sequence ID" value="NZ_SJPI01000002.1"/>
</dbReference>
<dbReference type="InterPro" id="IPR052173">
    <property type="entry name" value="Beta-lactam_resp_regulator"/>
</dbReference>
<dbReference type="InterPro" id="IPR008756">
    <property type="entry name" value="Peptidase_M56"/>
</dbReference>
<dbReference type="PANTHER" id="PTHR34978:SF3">
    <property type="entry name" value="SLR0241 PROTEIN"/>
    <property type="match status" value="1"/>
</dbReference>
<keyword evidence="4" id="KW-1185">Reference proteome</keyword>
<evidence type="ECO:0000256" key="1">
    <source>
        <dbReference type="SAM" id="Phobius"/>
    </source>
</evidence>
<gene>
    <name evidence="3" type="ORF">Pla22_29660</name>
</gene>
<dbReference type="OrthoDB" id="291597at2"/>
<feature type="transmembrane region" description="Helical" evidence="1">
    <location>
        <begin position="40"/>
        <end position="60"/>
    </location>
</feature>
<dbReference type="EMBL" id="SJPI01000002">
    <property type="protein sequence ID" value="TWT50225.1"/>
    <property type="molecule type" value="Genomic_DNA"/>
</dbReference>
<comment type="caution">
    <text evidence="3">The sequence shown here is derived from an EMBL/GenBank/DDBJ whole genome shotgun (WGS) entry which is preliminary data.</text>
</comment>
<dbReference type="Proteomes" id="UP000316598">
    <property type="component" value="Unassembled WGS sequence"/>
</dbReference>
<accession>A0A5C5WJC8</accession>
<keyword evidence="1" id="KW-1133">Transmembrane helix</keyword>
<feature type="transmembrane region" description="Helical" evidence="1">
    <location>
        <begin position="6"/>
        <end position="28"/>
    </location>
</feature>